<keyword evidence="1" id="KW-0456">Lyase</keyword>
<feature type="compositionally biased region" description="Basic residues" evidence="2">
    <location>
        <begin position="364"/>
        <end position="400"/>
    </location>
</feature>
<dbReference type="Gene3D" id="3.20.20.140">
    <property type="entry name" value="Metal-dependent hydrolases"/>
    <property type="match status" value="1"/>
</dbReference>
<protein>
    <submittedName>
        <fullName evidence="4">Amidohydrolase</fullName>
    </submittedName>
</protein>
<dbReference type="GO" id="GO:0016787">
    <property type="term" value="F:hydrolase activity"/>
    <property type="evidence" value="ECO:0007669"/>
    <property type="project" value="UniProtKB-KW"/>
</dbReference>
<feature type="compositionally biased region" description="Basic residues" evidence="2">
    <location>
        <begin position="338"/>
        <end position="347"/>
    </location>
</feature>
<evidence type="ECO:0000313" key="5">
    <source>
        <dbReference type="Proteomes" id="UP000320048"/>
    </source>
</evidence>
<dbReference type="AlphaFoldDB" id="A0A537JEL4"/>
<gene>
    <name evidence="4" type="ORF">E6H04_05725</name>
</gene>
<dbReference type="PANTHER" id="PTHR21240:SF28">
    <property type="entry name" value="ISO-OROTATE DECARBOXYLASE (EUROFUNG)"/>
    <property type="match status" value="1"/>
</dbReference>
<comment type="caution">
    <text evidence="4">The sequence shown here is derived from an EMBL/GenBank/DDBJ whole genome shotgun (WGS) entry which is preliminary data.</text>
</comment>
<accession>A0A537JEL4</accession>
<proteinExistence type="predicted"/>
<feature type="compositionally biased region" description="Low complexity" evidence="2">
    <location>
        <begin position="317"/>
        <end position="331"/>
    </location>
</feature>
<dbReference type="GO" id="GO:0016831">
    <property type="term" value="F:carboxy-lyase activity"/>
    <property type="evidence" value="ECO:0007669"/>
    <property type="project" value="InterPro"/>
</dbReference>
<dbReference type="EMBL" id="VBAO01000148">
    <property type="protein sequence ID" value="TMI81959.1"/>
    <property type="molecule type" value="Genomic_DNA"/>
</dbReference>
<keyword evidence="4" id="KW-0378">Hydrolase</keyword>
<evidence type="ECO:0000313" key="4">
    <source>
        <dbReference type="EMBL" id="TMI81959.1"/>
    </source>
</evidence>
<name>A0A537JEL4_9BACT</name>
<evidence type="ECO:0000259" key="3">
    <source>
        <dbReference type="Pfam" id="PF04909"/>
    </source>
</evidence>
<feature type="region of interest" description="Disordered" evidence="2">
    <location>
        <begin position="317"/>
        <end position="426"/>
    </location>
</feature>
<sequence>MRRGTFAETVHIERADGVDRMIYHAPPDVVLEPGTTLRTDLYDERQILDALTRRGLAAAALGPSPEEFYYWTAPALGGRIAAVQNDGMAEMVRSHPDRFVGLATLPMQDPERAARELERAVTELGLRGAEICTHINGRDLDHPSLHPVYAAAERLGVPLFLHPQNWGDMRRLQNYHLWNLVGFPTETALAASRLIVGGVFEAFPGLKVILAHGGGYLPYQVGRLDHGYDARREVHDRLPRRPSEYLGNLYCDSLTHSHLSLRFLVDRIGEDRVVVGSDYPFDMGDQTPVETVRALHLGSDVEAKILSRNLAALLGVGPAPSTRTSSPARSRPSPPRTGGRRPARARRRDAESGRPRASQSWRRGSPRSRRSPRTRRQAPSRGRARHRARASARCRAHRPPRQTSPCGGRARGGSAGRPRTASRHAR</sequence>
<feature type="domain" description="Amidohydrolase-related" evidence="3">
    <location>
        <begin position="79"/>
        <end position="315"/>
    </location>
</feature>
<dbReference type="InterPro" id="IPR032466">
    <property type="entry name" value="Metal_Hydrolase"/>
</dbReference>
<dbReference type="GO" id="GO:0005737">
    <property type="term" value="C:cytoplasm"/>
    <property type="evidence" value="ECO:0007669"/>
    <property type="project" value="TreeGrafter"/>
</dbReference>
<dbReference type="InterPro" id="IPR032465">
    <property type="entry name" value="ACMSD"/>
</dbReference>
<dbReference type="PANTHER" id="PTHR21240">
    <property type="entry name" value="2-AMINO-3-CARBOXYLMUCONATE-6-SEMIALDEHYDE DECARBOXYLASE"/>
    <property type="match status" value="1"/>
</dbReference>
<dbReference type="InterPro" id="IPR006680">
    <property type="entry name" value="Amidohydro-rel"/>
</dbReference>
<dbReference type="GO" id="GO:0019748">
    <property type="term" value="P:secondary metabolic process"/>
    <property type="evidence" value="ECO:0007669"/>
    <property type="project" value="TreeGrafter"/>
</dbReference>
<dbReference type="Pfam" id="PF04909">
    <property type="entry name" value="Amidohydro_2"/>
    <property type="match status" value="1"/>
</dbReference>
<reference evidence="4 5" key="1">
    <citation type="journal article" date="2019" name="Nat. Microbiol.">
        <title>Mediterranean grassland soil C-N compound turnover is dependent on rainfall and depth, and is mediated by genomically divergent microorganisms.</title>
        <authorList>
            <person name="Diamond S."/>
            <person name="Andeer P.F."/>
            <person name="Li Z."/>
            <person name="Crits-Christoph A."/>
            <person name="Burstein D."/>
            <person name="Anantharaman K."/>
            <person name="Lane K.R."/>
            <person name="Thomas B.C."/>
            <person name="Pan C."/>
            <person name="Northen T.R."/>
            <person name="Banfield J.F."/>
        </authorList>
    </citation>
    <scope>NUCLEOTIDE SEQUENCE [LARGE SCALE GENOMIC DNA]</scope>
    <source>
        <strain evidence="4">NP_7</strain>
    </source>
</reference>
<dbReference type="Proteomes" id="UP000320048">
    <property type="component" value="Unassembled WGS sequence"/>
</dbReference>
<evidence type="ECO:0000256" key="1">
    <source>
        <dbReference type="ARBA" id="ARBA00023239"/>
    </source>
</evidence>
<organism evidence="4 5">
    <name type="scientific">Candidatus Segetimicrobium genomatis</name>
    <dbReference type="NCBI Taxonomy" id="2569760"/>
    <lineage>
        <taxon>Bacteria</taxon>
        <taxon>Bacillati</taxon>
        <taxon>Candidatus Sysuimicrobiota</taxon>
        <taxon>Candidatus Sysuimicrobiia</taxon>
        <taxon>Candidatus Sysuimicrobiales</taxon>
        <taxon>Candidatus Segetimicrobiaceae</taxon>
        <taxon>Candidatus Segetimicrobium</taxon>
    </lineage>
</organism>
<evidence type="ECO:0000256" key="2">
    <source>
        <dbReference type="SAM" id="MobiDB-lite"/>
    </source>
</evidence>
<dbReference type="SUPFAM" id="SSF51556">
    <property type="entry name" value="Metallo-dependent hydrolases"/>
    <property type="match status" value="1"/>
</dbReference>